<feature type="domain" description="CBS" evidence="11">
    <location>
        <begin position="217"/>
        <end position="276"/>
    </location>
</feature>
<evidence type="ECO:0000256" key="8">
    <source>
        <dbReference type="ARBA" id="ARBA00023136"/>
    </source>
</evidence>
<gene>
    <name evidence="12" type="primary">tlyC_2</name>
    <name evidence="12" type="ORF">KOR34_17840</name>
</gene>
<evidence type="ECO:0000256" key="3">
    <source>
        <dbReference type="ARBA" id="ARBA00022475"/>
    </source>
</evidence>
<dbReference type="Pfam" id="PF01595">
    <property type="entry name" value="CNNM"/>
    <property type="match status" value="1"/>
</dbReference>
<organism evidence="12 13">
    <name type="scientific">Posidoniimonas corsicana</name>
    <dbReference type="NCBI Taxonomy" id="1938618"/>
    <lineage>
        <taxon>Bacteria</taxon>
        <taxon>Pseudomonadati</taxon>
        <taxon>Planctomycetota</taxon>
        <taxon>Planctomycetia</taxon>
        <taxon>Pirellulales</taxon>
        <taxon>Lacipirellulaceae</taxon>
        <taxon>Posidoniimonas</taxon>
    </lineage>
</organism>
<keyword evidence="3" id="KW-1003">Cell membrane</keyword>
<feature type="transmembrane region" description="Helical" evidence="10">
    <location>
        <begin position="60"/>
        <end position="83"/>
    </location>
</feature>
<dbReference type="GO" id="GO:0005886">
    <property type="term" value="C:plasma membrane"/>
    <property type="evidence" value="ECO:0007669"/>
    <property type="project" value="UniProtKB-SubCell"/>
</dbReference>
<dbReference type="RefSeq" id="WP_146564079.1">
    <property type="nucleotide sequence ID" value="NZ_SIHJ01000001.1"/>
</dbReference>
<dbReference type="AlphaFoldDB" id="A0A5C5VG07"/>
<protein>
    <submittedName>
        <fullName evidence="12">Hemolysin C</fullName>
    </submittedName>
</protein>
<feature type="transmembrane region" description="Helical" evidence="10">
    <location>
        <begin position="6"/>
        <end position="24"/>
    </location>
</feature>
<reference evidence="12 13" key="1">
    <citation type="submission" date="2019-02" db="EMBL/GenBank/DDBJ databases">
        <title>Deep-cultivation of Planctomycetes and their phenomic and genomic characterization uncovers novel biology.</title>
        <authorList>
            <person name="Wiegand S."/>
            <person name="Jogler M."/>
            <person name="Boedeker C."/>
            <person name="Pinto D."/>
            <person name="Vollmers J."/>
            <person name="Rivas-Marin E."/>
            <person name="Kohn T."/>
            <person name="Peeters S.H."/>
            <person name="Heuer A."/>
            <person name="Rast P."/>
            <person name="Oberbeckmann S."/>
            <person name="Bunk B."/>
            <person name="Jeske O."/>
            <person name="Meyerdierks A."/>
            <person name="Storesund J.E."/>
            <person name="Kallscheuer N."/>
            <person name="Luecker S."/>
            <person name="Lage O.M."/>
            <person name="Pohl T."/>
            <person name="Merkel B.J."/>
            <person name="Hornburger P."/>
            <person name="Mueller R.-W."/>
            <person name="Bruemmer F."/>
            <person name="Labrenz M."/>
            <person name="Spormann A.M."/>
            <person name="Op Den Camp H."/>
            <person name="Overmann J."/>
            <person name="Amann R."/>
            <person name="Jetten M.S.M."/>
            <person name="Mascher T."/>
            <person name="Medema M.H."/>
            <person name="Devos D.P."/>
            <person name="Kaster A.-K."/>
            <person name="Ovreas L."/>
            <person name="Rohde M."/>
            <person name="Galperin M.Y."/>
            <person name="Jogler C."/>
        </authorList>
    </citation>
    <scope>NUCLEOTIDE SEQUENCE [LARGE SCALE GENOMIC DNA]</scope>
    <source>
        <strain evidence="12 13">KOR34</strain>
    </source>
</reference>
<dbReference type="CDD" id="cd04590">
    <property type="entry name" value="CBS_pair_CorC_HlyC_assoc"/>
    <property type="match status" value="1"/>
</dbReference>
<dbReference type="InterPro" id="IPR002550">
    <property type="entry name" value="CNNM"/>
</dbReference>
<dbReference type="OrthoDB" id="9798188at2"/>
<dbReference type="InterPro" id="IPR044751">
    <property type="entry name" value="Ion_transp-like_CBS"/>
</dbReference>
<evidence type="ECO:0000256" key="10">
    <source>
        <dbReference type="SAM" id="Phobius"/>
    </source>
</evidence>
<dbReference type="Pfam" id="PF03471">
    <property type="entry name" value="CorC_HlyC"/>
    <property type="match status" value="1"/>
</dbReference>
<dbReference type="Gene3D" id="3.30.465.10">
    <property type="match status" value="1"/>
</dbReference>
<evidence type="ECO:0000256" key="9">
    <source>
        <dbReference type="PROSITE-ProRule" id="PRU00703"/>
    </source>
</evidence>
<evidence type="ECO:0000313" key="13">
    <source>
        <dbReference type="Proteomes" id="UP000316714"/>
    </source>
</evidence>
<dbReference type="SMART" id="SM01091">
    <property type="entry name" value="CorC_HlyC"/>
    <property type="match status" value="1"/>
</dbReference>
<dbReference type="GO" id="GO:0050660">
    <property type="term" value="F:flavin adenine dinucleotide binding"/>
    <property type="evidence" value="ECO:0007669"/>
    <property type="project" value="InterPro"/>
</dbReference>
<feature type="transmembrane region" description="Helical" evidence="10">
    <location>
        <begin position="98"/>
        <end position="120"/>
    </location>
</feature>
<accession>A0A5C5VG07</accession>
<dbReference type="InterPro" id="IPR036318">
    <property type="entry name" value="FAD-bd_PCMH-like_sf"/>
</dbReference>
<dbReference type="FunFam" id="3.10.580.10:FF:000002">
    <property type="entry name" value="Magnesium/cobalt efflux protein CorC"/>
    <property type="match status" value="1"/>
</dbReference>
<dbReference type="PANTHER" id="PTHR22777">
    <property type="entry name" value="HEMOLYSIN-RELATED"/>
    <property type="match status" value="1"/>
</dbReference>
<keyword evidence="6 10" id="KW-1133">Transmembrane helix</keyword>
<keyword evidence="5" id="KW-0677">Repeat</keyword>
<name>A0A5C5VG07_9BACT</name>
<feature type="transmembrane region" description="Helical" evidence="10">
    <location>
        <begin position="132"/>
        <end position="154"/>
    </location>
</feature>
<keyword evidence="13" id="KW-1185">Reference proteome</keyword>
<dbReference type="SUPFAM" id="SSF54631">
    <property type="entry name" value="CBS-domain pair"/>
    <property type="match status" value="1"/>
</dbReference>
<dbReference type="PANTHER" id="PTHR22777:SF32">
    <property type="entry name" value="UPF0053 INNER MEMBRANE PROTEIN YFJD"/>
    <property type="match status" value="1"/>
</dbReference>
<proteinExistence type="inferred from homology"/>
<dbReference type="PROSITE" id="PS51371">
    <property type="entry name" value="CBS"/>
    <property type="match status" value="2"/>
</dbReference>
<keyword evidence="7 9" id="KW-0129">CBS domain</keyword>
<dbReference type="Proteomes" id="UP000316714">
    <property type="component" value="Unassembled WGS sequence"/>
</dbReference>
<evidence type="ECO:0000259" key="11">
    <source>
        <dbReference type="PROSITE" id="PS51371"/>
    </source>
</evidence>
<feature type="domain" description="CBS" evidence="11">
    <location>
        <begin position="284"/>
        <end position="341"/>
    </location>
</feature>
<dbReference type="Pfam" id="PF00571">
    <property type="entry name" value="CBS"/>
    <property type="match status" value="2"/>
</dbReference>
<dbReference type="Gene3D" id="3.10.580.10">
    <property type="entry name" value="CBS-domain"/>
    <property type="match status" value="1"/>
</dbReference>
<comment type="similarity">
    <text evidence="2">Belongs to the UPF0053 family.</text>
</comment>
<comment type="subcellular location">
    <subcellularLocation>
        <location evidence="1">Cell membrane</location>
        <topology evidence="1">Multi-pass membrane protein</topology>
    </subcellularLocation>
</comment>
<evidence type="ECO:0000256" key="2">
    <source>
        <dbReference type="ARBA" id="ARBA00006337"/>
    </source>
</evidence>
<dbReference type="InterPro" id="IPR000644">
    <property type="entry name" value="CBS_dom"/>
</dbReference>
<evidence type="ECO:0000313" key="12">
    <source>
        <dbReference type="EMBL" id="TWT36839.1"/>
    </source>
</evidence>
<dbReference type="InterPro" id="IPR016169">
    <property type="entry name" value="FAD-bd_PCMH_sub2"/>
</dbReference>
<keyword evidence="8 10" id="KW-0472">Membrane</keyword>
<dbReference type="SUPFAM" id="SSF56176">
    <property type="entry name" value="FAD-binding/transporter-associated domain-like"/>
    <property type="match status" value="1"/>
</dbReference>
<evidence type="ECO:0000256" key="4">
    <source>
        <dbReference type="ARBA" id="ARBA00022692"/>
    </source>
</evidence>
<evidence type="ECO:0000256" key="1">
    <source>
        <dbReference type="ARBA" id="ARBA00004651"/>
    </source>
</evidence>
<dbReference type="InterPro" id="IPR005170">
    <property type="entry name" value="Transptr-assoc_dom"/>
</dbReference>
<evidence type="ECO:0000256" key="6">
    <source>
        <dbReference type="ARBA" id="ARBA00022989"/>
    </source>
</evidence>
<evidence type="ECO:0000256" key="7">
    <source>
        <dbReference type="ARBA" id="ARBA00023122"/>
    </source>
</evidence>
<sequence>MSPDALLWLAIASAALSCLTAIGARTLREFSRHDLQELCQQTDRLDRFSEVLKIHDRSALAAEILTVISSAVFVASASLWALFTWGGEVLADSEVTPSWGVVAVGAAALGMAFIPLRMLLPWSVSRLCASSFLYYTWPIWKAVAWLMTPLLWAAHVFDTTLHRMVGQTPITLDSETIEEEIRTIVSEGHREGLLEEDARGMIEGVIELGDADVAHVMTPRTDMHMLQADTSWEDILDDVIKMGHTRIPVYGANRDDILGVLYVKDLLPELAKPGAEPRAPLAELVRKPVFVPETKAVDDLLEMFQQMRTHIAIVLDEYGGVAGLVTIEDVLEEIVGEIVDEYDPEVEQEVQRINDDVCEAIGRAHVDEINELMGFDLPEDQDFDTIGGFVFSELGRVPVPGETFVWEEQIHLTVVDASKRRVERVRVERLQNAAAESA</sequence>
<keyword evidence="4 10" id="KW-0812">Transmembrane</keyword>
<dbReference type="EMBL" id="SIHJ01000001">
    <property type="protein sequence ID" value="TWT36839.1"/>
    <property type="molecule type" value="Genomic_DNA"/>
</dbReference>
<dbReference type="InterPro" id="IPR046342">
    <property type="entry name" value="CBS_dom_sf"/>
</dbReference>
<comment type="caution">
    <text evidence="12">The sequence shown here is derived from an EMBL/GenBank/DDBJ whole genome shotgun (WGS) entry which is preliminary data.</text>
</comment>
<evidence type="ECO:0000256" key="5">
    <source>
        <dbReference type="ARBA" id="ARBA00022737"/>
    </source>
</evidence>